<organism evidence="1 2">
    <name type="scientific">Puccinia graminis f. sp. tritici</name>
    <dbReference type="NCBI Taxonomy" id="56615"/>
    <lineage>
        <taxon>Eukaryota</taxon>
        <taxon>Fungi</taxon>
        <taxon>Dikarya</taxon>
        <taxon>Basidiomycota</taxon>
        <taxon>Pucciniomycotina</taxon>
        <taxon>Pucciniomycetes</taxon>
        <taxon>Pucciniales</taxon>
        <taxon>Pucciniaceae</taxon>
        <taxon>Puccinia</taxon>
    </lineage>
</organism>
<dbReference type="Proteomes" id="UP000325313">
    <property type="component" value="Unassembled WGS sequence"/>
</dbReference>
<reference evidence="1 2" key="1">
    <citation type="submission" date="2019-05" db="EMBL/GenBank/DDBJ databases">
        <title>Emergence of the Ug99 lineage of the wheat stem rust pathogen through somatic hybridization.</title>
        <authorList>
            <person name="Li F."/>
            <person name="Upadhyaya N.M."/>
            <person name="Sperschneider J."/>
            <person name="Matny O."/>
            <person name="Nguyen-Phuc H."/>
            <person name="Mago R."/>
            <person name="Raley C."/>
            <person name="Miller M.E."/>
            <person name="Silverstein K.A.T."/>
            <person name="Henningsen E."/>
            <person name="Hirsch C.D."/>
            <person name="Visser B."/>
            <person name="Pretorius Z.A."/>
            <person name="Steffenson B.J."/>
            <person name="Schwessinger B."/>
            <person name="Dodds P.N."/>
            <person name="Figueroa M."/>
        </authorList>
    </citation>
    <scope>NUCLEOTIDE SEQUENCE [LARGE SCALE GENOMIC DNA]</scope>
    <source>
        <strain evidence="1 2">Ug99</strain>
    </source>
</reference>
<accession>A0A5B0SHT4</accession>
<protein>
    <submittedName>
        <fullName evidence="1">Uncharacterized protein</fullName>
    </submittedName>
</protein>
<comment type="caution">
    <text evidence="1">The sequence shown here is derived from an EMBL/GenBank/DDBJ whole genome shotgun (WGS) entry which is preliminary data.</text>
</comment>
<evidence type="ECO:0000313" key="1">
    <source>
        <dbReference type="EMBL" id="KAA1137347.1"/>
    </source>
</evidence>
<dbReference type="AlphaFoldDB" id="A0A5B0SHT4"/>
<evidence type="ECO:0000313" key="2">
    <source>
        <dbReference type="Proteomes" id="UP000325313"/>
    </source>
</evidence>
<proteinExistence type="predicted"/>
<name>A0A5B0SHT4_PUCGR</name>
<gene>
    <name evidence="1" type="ORF">PGTUg99_015065</name>
</gene>
<sequence>MATLRAPNHPAILTGLFEPTAEVSPHVPLLMSSRSRPFQSVPESQRGNQYGILTTPSFFQCAGYANQELTDFEVNLTTNTAFTNVLEVGALYLISGRLIALNDGSTPTVTYNHDTIVRIPRVGTVGPDASNKTSSVGLGHVVERSEVASEENDSGCWNFASFLLIPKKPIYSIFKNNHE</sequence>
<dbReference type="EMBL" id="VDEP01000009">
    <property type="protein sequence ID" value="KAA1137347.1"/>
    <property type="molecule type" value="Genomic_DNA"/>
</dbReference>